<organism evidence="7 8">
    <name type="scientific">Xylaria grammica</name>
    <dbReference type="NCBI Taxonomy" id="363999"/>
    <lineage>
        <taxon>Eukaryota</taxon>
        <taxon>Fungi</taxon>
        <taxon>Dikarya</taxon>
        <taxon>Ascomycota</taxon>
        <taxon>Pezizomycotina</taxon>
        <taxon>Sordariomycetes</taxon>
        <taxon>Xylariomycetidae</taxon>
        <taxon>Xylariales</taxon>
        <taxon>Xylariaceae</taxon>
        <taxon>Xylaria</taxon>
    </lineage>
</organism>
<dbReference type="PANTHER" id="PTHR46300">
    <property type="entry name" value="P450, PUTATIVE (EUROFUNG)-RELATED-RELATED"/>
    <property type="match status" value="1"/>
</dbReference>
<evidence type="ECO:0000256" key="1">
    <source>
        <dbReference type="ARBA" id="ARBA00010617"/>
    </source>
</evidence>
<dbReference type="GO" id="GO:0004497">
    <property type="term" value="F:monooxygenase activity"/>
    <property type="evidence" value="ECO:0007669"/>
    <property type="project" value="UniProtKB-KW"/>
</dbReference>
<comment type="caution">
    <text evidence="7">The sequence shown here is derived from an EMBL/GenBank/DDBJ whole genome shotgun (WGS) entry which is preliminary data.</text>
</comment>
<dbReference type="InterPro" id="IPR001128">
    <property type="entry name" value="Cyt_P450"/>
</dbReference>
<comment type="cofactor">
    <cofactor evidence="6">
        <name>heme</name>
        <dbReference type="ChEBI" id="CHEBI:30413"/>
    </cofactor>
</comment>
<dbReference type="CDD" id="cd11065">
    <property type="entry name" value="CYP64-like"/>
    <property type="match status" value="1"/>
</dbReference>
<name>A0A439CUN3_9PEZI</name>
<evidence type="ECO:0000256" key="6">
    <source>
        <dbReference type="PIRSR" id="PIRSR602401-1"/>
    </source>
</evidence>
<dbReference type="PRINTS" id="PR00463">
    <property type="entry name" value="EP450I"/>
</dbReference>
<accession>A0A439CUN3</accession>
<proteinExistence type="inferred from homology"/>
<feature type="binding site" description="axial binding residue" evidence="6">
    <location>
        <position position="314"/>
    </location>
    <ligand>
        <name>heme</name>
        <dbReference type="ChEBI" id="CHEBI:30413"/>
    </ligand>
    <ligandPart>
        <name>Fe</name>
        <dbReference type="ChEBI" id="CHEBI:18248"/>
    </ligandPart>
</feature>
<dbReference type="InterPro" id="IPR036396">
    <property type="entry name" value="Cyt_P450_sf"/>
</dbReference>
<keyword evidence="6" id="KW-0349">Heme</keyword>
<dbReference type="GO" id="GO:0016705">
    <property type="term" value="F:oxidoreductase activity, acting on paired donors, with incorporation or reduction of molecular oxygen"/>
    <property type="evidence" value="ECO:0007669"/>
    <property type="project" value="InterPro"/>
</dbReference>
<dbReference type="PANTHER" id="PTHR46300:SF2">
    <property type="entry name" value="CYTOCHROME P450 MONOOXYGENASE ALNH-RELATED"/>
    <property type="match status" value="1"/>
</dbReference>
<dbReference type="STRING" id="363999.A0A439CUN3"/>
<dbReference type="SUPFAM" id="SSF48264">
    <property type="entry name" value="Cytochrome P450"/>
    <property type="match status" value="1"/>
</dbReference>
<keyword evidence="2 6" id="KW-0479">Metal-binding</keyword>
<evidence type="ECO:0000313" key="8">
    <source>
        <dbReference type="Proteomes" id="UP000286045"/>
    </source>
</evidence>
<dbReference type="GO" id="GO:0005506">
    <property type="term" value="F:iron ion binding"/>
    <property type="evidence" value="ECO:0007669"/>
    <property type="project" value="InterPro"/>
</dbReference>
<dbReference type="Pfam" id="PF00067">
    <property type="entry name" value="p450"/>
    <property type="match status" value="1"/>
</dbReference>
<evidence type="ECO:0000256" key="4">
    <source>
        <dbReference type="ARBA" id="ARBA00023004"/>
    </source>
</evidence>
<keyword evidence="4 6" id="KW-0408">Iron</keyword>
<dbReference type="Gene3D" id="1.10.630.10">
    <property type="entry name" value="Cytochrome P450"/>
    <property type="match status" value="1"/>
</dbReference>
<keyword evidence="3" id="KW-0560">Oxidoreductase</keyword>
<dbReference type="AlphaFoldDB" id="A0A439CUN3"/>
<protein>
    <recommendedName>
        <fullName evidence="9">Cytochrome P450</fullName>
    </recommendedName>
</protein>
<keyword evidence="8" id="KW-1185">Reference proteome</keyword>
<dbReference type="Proteomes" id="UP000286045">
    <property type="component" value="Unassembled WGS sequence"/>
</dbReference>
<evidence type="ECO:0008006" key="9">
    <source>
        <dbReference type="Google" id="ProtNLM"/>
    </source>
</evidence>
<dbReference type="InterPro" id="IPR002401">
    <property type="entry name" value="Cyt_P450_E_grp-I"/>
</dbReference>
<evidence type="ECO:0000256" key="5">
    <source>
        <dbReference type="ARBA" id="ARBA00023033"/>
    </source>
</evidence>
<dbReference type="InterPro" id="IPR050364">
    <property type="entry name" value="Cytochrome_P450_fung"/>
</dbReference>
<evidence type="ECO:0000256" key="2">
    <source>
        <dbReference type="ARBA" id="ARBA00022723"/>
    </source>
</evidence>
<sequence>MDLHASQTLASGGLRLLLMVRRILHGLLNIQAAQSFRPYQLLESQQMMFDILNEPENFTQHFRRYSNSLTTTTTFGYRVPTYEDPHFKELSQVFGEFVLIAQTGTAALLDYMPALRYLPSWILPPKRRAKTHHQREKALYSIGLVEEQKKRRFDDNFASYITGTLLEAGSDTTANTLLGFLCAMLVFPEVQHRARAEIDRVVGLRMPSFDDELKMQYVRGCVKESLRWMPTAILGAVPHAVTRDDYYMGFRIPAGAGVLNNVYEIHNDPLRYPHPDRFDPDRFKDDRQSAFDAAMNPDVSERDHFTFGAGRRICQGMHAAEKSLFLGIARLLWGFEFRRPVREDGDEIVLDPTQVTQGLVCSPSPFKAIISPRDSTRAEIIRKEWRGAREKNLETGSMQWKNFSTNPQT</sequence>
<keyword evidence="5" id="KW-0503">Monooxygenase</keyword>
<comment type="similarity">
    <text evidence="1">Belongs to the cytochrome P450 family.</text>
</comment>
<reference evidence="7 8" key="1">
    <citation type="submission" date="2018-12" db="EMBL/GenBank/DDBJ databases">
        <title>Draft genome sequence of Xylaria grammica IHI A82.</title>
        <authorList>
            <person name="Buettner E."/>
            <person name="Kellner H."/>
        </authorList>
    </citation>
    <scope>NUCLEOTIDE SEQUENCE [LARGE SCALE GENOMIC DNA]</scope>
    <source>
        <strain evidence="7 8">IHI A82</strain>
    </source>
</reference>
<dbReference type="GO" id="GO:0020037">
    <property type="term" value="F:heme binding"/>
    <property type="evidence" value="ECO:0007669"/>
    <property type="project" value="InterPro"/>
</dbReference>
<dbReference type="PRINTS" id="PR00385">
    <property type="entry name" value="P450"/>
</dbReference>
<dbReference type="EMBL" id="RYZI01000391">
    <property type="protein sequence ID" value="RWA05860.1"/>
    <property type="molecule type" value="Genomic_DNA"/>
</dbReference>
<evidence type="ECO:0000256" key="3">
    <source>
        <dbReference type="ARBA" id="ARBA00023002"/>
    </source>
</evidence>
<evidence type="ECO:0000313" key="7">
    <source>
        <dbReference type="EMBL" id="RWA05860.1"/>
    </source>
</evidence>
<gene>
    <name evidence="7" type="ORF">EKO27_g9244</name>
</gene>